<dbReference type="RefSeq" id="WP_012171689.1">
    <property type="nucleotide sequence ID" value="NC_009937.1"/>
</dbReference>
<reference evidence="3 4" key="3">
    <citation type="journal article" date="2008" name="BMC Genomics">
        <title>The genome of the versatile nitrogen fixer Azorhizobium caulinodans ORS571.</title>
        <authorList>
            <person name="Lee KB."/>
            <person name="Backer P.D."/>
            <person name="Aono T."/>
            <person name="Liu CT."/>
            <person name="Suzuki S."/>
            <person name="Suzuki T."/>
            <person name="Kaneko T."/>
            <person name="Yamada M."/>
            <person name="Tabata S."/>
            <person name="Kupfer D.M."/>
            <person name="Najar F.Z."/>
            <person name="Wiley G.B."/>
            <person name="Roe B."/>
            <person name="Binnewies T.T."/>
            <person name="Ussery D.W."/>
            <person name="D'Haeze W."/>
            <person name="Herder J.D."/>
            <person name="Gevers D."/>
            <person name="Vereecke D."/>
            <person name="Holsters M."/>
            <person name="Oyaizu H."/>
        </authorList>
    </citation>
    <scope>NUCLEOTIDE SEQUENCE [LARGE SCALE GENOMIC DNA]</scope>
    <source>
        <strain evidence="4">ATCC 43989 / DSM 5975 / JCM 20966 / LMG 6465 / NBRC 14845 / NCIMB 13405 / ORS 571</strain>
    </source>
</reference>
<dbReference type="InterPro" id="IPR013107">
    <property type="entry name" value="Acyl-CoA_DH_C"/>
</dbReference>
<dbReference type="EMBL" id="AP009384">
    <property type="protein sequence ID" value="BAF89163.1"/>
    <property type="molecule type" value="Genomic_DNA"/>
</dbReference>
<dbReference type="InterPro" id="IPR046373">
    <property type="entry name" value="Acyl-CoA_Oxase/DH_mid-dom_sf"/>
</dbReference>
<dbReference type="GO" id="GO:0050660">
    <property type="term" value="F:flavin adenine dinucleotide binding"/>
    <property type="evidence" value="ECO:0007669"/>
    <property type="project" value="InterPro"/>
</dbReference>
<dbReference type="PANTHER" id="PTHR43884:SF12">
    <property type="entry name" value="ISOVALERYL-COA DEHYDROGENASE, MITOCHONDRIAL-RELATED"/>
    <property type="match status" value="1"/>
</dbReference>
<dbReference type="Pfam" id="PF08028">
    <property type="entry name" value="Acyl-CoA_dh_2"/>
    <property type="match status" value="1"/>
</dbReference>
<reference evidence="4" key="2">
    <citation type="submission" date="2007-04" db="EMBL/GenBank/DDBJ databases">
        <title>Complete genome sequence of the nitrogen-fixing bacterium Azorhizobium caulinodans ORS571.</title>
        <authorList>
            <person name="Lee K.B."/>
            <person name="Backer P.D."/>
            <person name="Aono T."/>
            <person name="Liu C.T."/>
            <person name="Suzuki S."/>
            <person name="Suzuki T."/>
            <person name="Kaneko T."/>
            <person name="Yamada M."/>
            <person name="Tabata S."/>
            <person name="Kupfer D.M."/>
            <person name="Najar F.Z."/>
            <person name="Wiley G.B."/>
            <person name="Roe B."/>
            <person name="Binnewies T."/>
            <person name="Ussery D."/>
            <person name="Vereecke D."/>
            <person name="Gevers D."/>
            <person name="Holsters M."/>
            <person name="Oyaizu H."/>
        </authorList>
    </citation>
    <scope>NUCLEOTIDE SEQUENCE [LARGE SCALE GENOMIC DNA]</scope>
    <source>
        <strain evidence="4">ATCC 43989 / DSM 5975 / JCM 20966 / LMG 6465 / NBRC 14845 / NCIMB 13405 / ORS 571</strain>
    </source>
</reference>
<keyword evidence="1" id="KW-0560">Oxidoreductase</keyword>
<reference evidence="3 4" key="1">
    <citation type="journal article" date="2007" name="Appl. Environ. Microbiol.">
        <title>Rhizobial factors required for stem nodule maturation and maintenance in Sesbania rostrata-Azorhizobium caulinodans ORS571 symbiosis.</title>
        <authorList>
            <person name="Suzuki S."/>
            <person name="Aono T."/>
            <person name="Lee KB."/>
            <person name="Suzuki T."/>
            <person name="Liu CT."/>
            <person name="Miwa H."/>
            <person name="Wakao S."/>
            <person name="Iki T."/>
            <person name="Oyaizu H."/>
        </authorList>
    </citation>
    <scope>NUCLEOTIDE SEQUENCE [LARGE SCALE GENOMIC DNA]</scope>
    <source>
        <strain evidence="4">ATCC 43989 / DSM 5975 / JCM 20966 / LMG 6465 / NBRC 14845 / NCIMB 13405 / ORS 571</strain>
    </source>
</reference>
<dbReference type="InterPro" id="IPR036250">
    <property type="entry name" value="AcylCo_DH-like_C"/>
</dbReference>
<evidence type="ECO:0000313" key="4">
    <source>
        <dbReference type="Proteomes" id="UP000000270"/>
    </source>
</evidence>
<gene>
    <name evidence="3" type="ordered locus">AZC_3165</name>
</gene>
<accession>A8IC60</accession>
<dbReference type="Proteomes" id="UP000000270">
    <property type="component" value="Chromosome"/>
</dbReference>
<dbReference type="Gene3D" id="2.40.110.10">
    <property type="entry name" value="Butyryl-CoA Dehydrogenase, subunit A, domain 2"/>
    <property type="match status" value="1"/>
</dbReference>
<sequence length="409" mass="44480">MNQIASPPRPTFSGPLSHRSPELKDLFAFIAAGAAERDRERIHPYEVFDLIRSARLGALRLRPEDGGPGASLRELFEVVIALAAADPNIAHSLRNHYAFVERYPLSRRASHRKKWADVTASGAIVGLASTELTSPRVGASPFETKLVPEGNGFRLTGTKYYSTGTLYADYVQVRAAGPDDAVLTAIIPTTREGIERIDDWDGAGQRLTGSGTTHFHNVRVEADEIEPDSLTTGYGVPHSNSLAQLLVTATVAGILRNILTDSVALLNSRKDRHFYFAQTERVADDPLLQQIIGQLSANAYAAEVLILAAADAHDLVFQARERGEPDAELAHQASLAASKAKLIVDDLTIRGGSQLFDVAGASATRRAKNLDRHWRNARTLASHNPAALKARAIGDYELHGTWLPEKGFF</sequence>
<dbReference type="SUPFAM" id="SSF47203">
    <property type="entry name" value="Acyl-CoA dehydrogenase C-terminal domain-like"/>
    <property type="match status" value="1"/>
</dbReference>
<reference evidence="3 4" key="4">
    <citation type="journal article" date="2009" name="Appl. Environ. Microbiol.">
        <title>Comparative genome-wide transcriptional profiling of Azorhizobium caulinodans ORS571 grown under free-living and symbiotic conditions.</title>
        <authorList>
            <person name="Tsukada S."/>
            <person name="Aono T."/>
            <person name="Akiba N."/>
            <person name="Lee KB."/>
            <person name="Liu CT."/>
            <person name="Toyazaki H."/>
            <person name="Oyaizu H."/>
        </authorList>
    </citation>
    <scope>NUCLEOTIDE SEQUENCE [LARGE SCALE GENOMIC DNA]</scope>
    <source>
        <strain evidence="4">ATCC 43989 / DSM 5975 / JCM 20966 / LMG 6465 / NBRC 14845 / NCIMB 13405 / ORS 571</strain>
    </source>
</reference>
<feature type="domain" description="Acyl-CoA dehydrogenase C-terminal" evidence="2">
    <location>
        <begin position="248"/>
        <end position="384"/>
    </location>
</feature>
<reference evidence="3 4" key="6">
    <citation type="journal article" date="2011" name="Appl. Environ. Microbiol.">
        <title>Involvement of the azorhizobial chromosome partition gene (parA) in the onset of bacteroid differentiation during Sesbania rostrata stem nodule development.</title>
        <authorList>
            <person name="Liu CT."/>
            <person name="Lee KB."/>
            <person name="Wang YS."/>
            <person name="Peng MH."/>
            <person name="Lee KT."/>
            <person name="Suzuki S."/>
            <person name="Suzuki T."/>
            <person name="Oyaizu H."/>
        </authorList>
    </citation>
    <scope>NUCLEOTIDE SEQUENCE [LARGE SCALE GENOMIC DNA]</scope>
    <source>
        <strain evidence="4">ATCC 43989 / DSM 5975 / JCM 20966 / LMG 6465 / NBRC 14845 / NCIMB 13405 / ORS 571</strain>
    </source>
</reference>
<name>A8IC60_AZOC5</name>
<dbReference type="InterPro" id="IPR037069">
    <property type="entry name" value="AcylCoA_DH/ox_N_sf"/>
</dbReference>
<dbReference type="eggNOG" id="COG1960">
    <property type="taxonomic scope" value="Bacteria"/>
</dbReference>
<dbReference type="InterPro" id="IPR009100">
    <property type="entry name" value="AcylCoA_DH/oxidase_NM_dom_sf"/>
</dbReference>
<dbReference type="Gene3D" id="1.20.140.10">
    <property type="entry name" value="Butyryl-CoA Dehydrogenase, subunit A, domain 3"/>
    <property type="match status" value="1"/>
</dbReference>
<dbReference type="PIRSF" id="PIRSF016578">
    <property type="entry name" value="HsaA"/>
    <property type="match status" value="1"/>
</dbReference>
<dbReference type="Gene3D" id="1.10.540.10">
    <property type="entry name" value="Acyl-CoA dehydrogenase/oxidase, N-terminal domain"/>
    <property type="match status" value="1"/>
</dbReference>
<evidence type="ECO:0000256" key="1">
    <source>
        <dbReference type="ARBA" id="ARBA00023002"/>
    </source>
</evidence>
<reference evidence="3 4" key="5">
    <citation type="journal article" date="2010" name="Appl. Environ. Microbiol.">
        <title>phrR-like gene praR of Azorhizobium caulinodans ORS571 is essential for symbiosis with Sesbania rostrata and is involved in expression of reb genes.</title>
        <authorList>
            <person name="Akiba N."/>
            <person name="Aono T."/>
            <person name="Toyazaki H."/>
            <person name="Sato S."/>
            <person name="Oyaizu H."/>
        </authorList>
    </citation>
    <scope>NUCLEOTIDE SEQUENCE [LARGE SCALE GENOMIC DNA]</scope>
    <source>
        <strain evidence="4">ATCC 43989 / DSM 5975 / JCM 20966 / LMG 6465 / NBRC 14845 / NCIMB 13405 / ORS 571</strain>
    </source>
</reference>
<dbReference type="GO" id="GO:0006552">
    <property type="term" value="P:L-leucine catabolic process"/>
    <property type="evidence" value="ECO:0007669"/>
    <property type="project" value="TreeGrafter"/>
</dbReference>
<evidence type="ECO:0000313" key="3">
    <source>
        <dbReference type="EMBL" id="BAF89163.1"/>
    </source>
</evidence>
<dbReference type="AlphaFoldDB" id="A8IC60"/>
<dbReference type="SUPFAM" id="SSF56645">
    <property type="entry name" value="Acyl-CoA dehydrogenase NM domain-like"/>
    <property type="match status" value="1"/>
</dbReference>
<keyword evidence="4" id="KW-1185">Reference proteome</keyword>
<dbReference type="HOGENOM" id="CLU_018204_10_0_5"/>
<organism evidence="3 4">
    <name type="scientific">Azorhizobium caulinodans (strain ATCC 43989 / DSM 5975 / JCM 20966 / LMG 6465 / NBRC 14845 / NCIMB 13405 / ORS 571)</name>
    <dbReference type="NCBI Taxonomy" id="438753"/>
    <lineage>
        <taxon>Bacteria</taxon>
        <taxon>Pseudomonadati</taxon>
        <taxon>Pseudomonadota</taxon>
        <taxon>Alphaproteobacteria</taxon>
        <taxon>Hyphomicrobiales</taxon>
        <taxon>Xanthobacteraceae</taxon>
        <taxon>Azorhizobium</taxon>
    </lineage>
</organism>
<protein>
    <submittedName>
        <fullName evidence="3">Putative acyl-CoA dehydrogenase</fullName>
    </submittedName>
</protein>
<dbReference type="STRING" id="438753.AZC_3165"/>
<dbReference type="PANTHER" id="PTHR43884">
    <property type="entry name" value="ACYL-COA DEHYDROGENASE"/>
    <property type="match status" value="1"/>
</dbReference>
<dbReference type="GO" id="GO:0008470">
    <property type="term" value="F:3-methylbutanoyl-CoA dehydrogenase activity"/>
    <property type="evidence" value="ECO:0007669"/>
    <property type="project" value="TreeGrafter"/>
</dbReference>
<dbReference type="KEGG" id="azc:AZC_3165"/>
<proteinExistence type="predicted"/>
<evidence type="ECO:0000259" key="2">
    <source>
        <dbReference type="Pfam" id="PF08028"/>
    </source>
</evidence>